<feature type="transmembrane region" description="Helical" evidence="1">
    <location>
        <begin position="97"/>
        <end position="120"/>
    </location>
</feature>
<feature type="transmembrane region" description="Helical" evidence="1">
    <location>
        <begin position="58"/>
        <end position="76"/>
    </location>
</feature>
<dbReference type="EMBL" id="LLXV01000021">
    <property type="protein sequence ID" value="KRG51605.1"/>
    <property type="molecule type" value="Genomic_DNA"/>
</dbReference>
<keyword evidence="1" id="KW-1133">Transmembrane helix</keyword>
<proteinExistence type="predicted"/>
<accession>A0A0R0B380</accession>
<reference evidence="2 3" key="1">
    <citation type="journal article" date="2016" name="Front. Microbiol.">
        <title>Genome Sequence of Type Strains of Genus Stenotrophomonas.</title>
        <authorList>
            <person name="Patil P.P."/>
            <person name="Midha S."/>
            <person name="Kumar S."/>
            <person name="Patil P.B."/>
        </authorList>
    </citation>
    <scope>NUCLEOTIDE SEQUENCE [LARGE SCALE GENOMIC DNA]</scope>
    <source>
        <strain evidence="2 3">LMG 978</strain>
    </source>
</reference>
<organism evidence="2 3">
    <name type="scientific">Stenotrophomonas beteli</name>
    <dbReference type="NCBI Taxonomy" id="3384461"/>
    <lineage>
        <taxon>Bacteria</taxon>
        <taxon>Pseudomonadati</taxon>
        <taxon>Pseudomonadota</taxon>
        <taxon>Gammaproteobacteria</taxon>
        <taxon>Lysobacterales</taxon>
        <taxon>Lysobacteraceae</taxon>
        <taxon>Stenotrophomonas</taxon>
        <taxon>Stenotrophomonas maltophilia group</taxon>
    </lineage>
</organism>
<comment type="caution">
    <text evidence="2">The sequence shown here is derived from an EMBL/GenBank/DDBJ whole genome shotgun (WGS) entry which is preliminary data.</text>
</comment>
<evidence type="ECO:0000313" key="3">
    <source>
        <dbReference type="Proteomes" id="UP000051757"/>
    </source>
</evidence>
<evidence type="ECO:0000256" key="1">
    <source>
        <dbReference type="SAM" id="Phobius"/>
    </source>
</evidence>
<evidence type="ECO:0008006" key="4">
    <source>
        <dbReference type="Google" id="ProtNLM"/>
    </source>
</evidence>
<protein>
    <recommendedName>
        <fullName evidence="4">Transmembrane protein</fullName>
    </recommendedName>
</protein>
<keyword evidence="1" id="KW-0812">Transmembrane</keyword>
<dbReference type="Proteomes" id="UP000051757">
    <property type="component" value="Unassembled WGS sequence"/>
</dbReference>
<gene>
    <name evidence="2" type="ORF">ARC23_07755</name>
</gene>
<sequence length="205" mass="22278">MGFLLHFAGDVSQTNYLTQLGLEPTSFPQPVDAKVIHGVYVVASEGSELFKDVPWPKVVTLLLLATGFLVITGAPTKPDTRLRDWLMRRSYWVRQPIVVFFTLIGVAVTGVCAAALLSIASTIPGIAGERFGSAKAARVSDQLRTGSPSKLTEIWRGEHLLGRGEIIITSSEVIAWYDSDQKALRTIKTEGIELRAPLGPPNAVH</sequence>
<dbReference type="AlphaFoldDB" id="A0A0R0B380"/>
<keyword evidence="3" id="KW-1185">Reference proteome</keyword>
<name>A0A0R0B380_9GAMM</name>
<evidence type="ECO:0000313" key="2">
    <source>
        <dbReference type="EMBL" id="KRG51605.1"/>
    </source>
</evidence>
<keyword evidence="1" id="KW-0472">Membrane</keyword>